<keyword evidence="2 6" id="KW-0812">Transmembrane</keyword>
<protein>
    <submittedName>
        <fullName evidence="7">Uncharacterized protein</fullName>
    </submittedName>
</protein>
<dbReference type="PROSITE" id="PS50005">
    <property type="entry name" value="TPR"/>
    <property type="match status" value="1"/>
</dbReference>
<sequence>MRSAVAPISARVLGFWLVFWLVLGALLPLFFGVSVLAQAGHIGGLVVGCVVGWGMSRRPEQRFSRYASGAVTIVGLLGLGVASIAPTWRPNYDLFVGVELLDSGHPDQAIEYLERVLAEDPEDPSRANNIAYSLAEAGVELERAEELVRGALEVDPDPNFLDTLGWIQCKRGQVQEGEFNLRLANALAEEEIPDVTEHLEGCAEAGGR</sequence>
<feature type="transmembrane region" description="Helical" evidence="6">
    <location>
        <begin position="37"/>
        <end position="54"/>
    </location>
</feature>
<dbReference type="Proteomes" id="UP000237968">
    <property type="component" value="Unassembled WGS sequence"/>
</dbReference>
<gene>
    <name evidence="7" type="ORF">ENSA5_06520</name>
</gene>
<evidence type="ECO:0000256" key="3">
    <source>
        <dbReference type="ARBA" id="ARBA00022989"/>
    </source>
</evidence>
<evidence type="ECO:0000256" key="2">
    <source>
        <dbReference type="ARBA" id="ARBA00022692"/>
    </source>
</evidence>
<feature type="transmembrane region" description="Helical" evidence="6">
    <location>
        <begin position="12"/>
        <end position="31"/>
    </location>
</feature>
<dbReference type="InterPro" id="IPR011990">
    <property type="entry name" value="TPR-like_helical_dom_sf"/>
</dbReference>
<dbReference type="AlphaFoldDB" id="A0A2S9YHI0"/>
<evidence type="ECO:0000256" key="5">
    <source>
        <dbReference type="PROSITE-ProRule" id="PRU00339"/>
    </source>
</evidence>
<dbReference type="InterPro" id="IPR035952">
    <property type="entry name" value="Rhomboid-like_sf"/>
</dbReference>
<comment type="subcellular location">
    <subcellularLocation>
        <location evidence="1">Membrane</location>
        <topology evidence="1">Multi-pass membrane protein</topology>
    </subcellularLocation>
</comment>
<keyword evidence="8" id="KW-1185">Reference proteome</keyword>
<reference evidence="7 8" key="1">
    <citation type="submission" date="2018-03" db="EMBL/GenBank/DDBJ databases">
        <title>Draft Genome Sequences of the Obligatory Marine Myxobacteria Enhygromyxa salina SWB005.</title>
        <authorList>
            <person name="Poehlein A."/>
            <person name="Moghaddam J.A."/>
            <person name="Harms H."/>
            <person name="Alanjari M."/>
            <person name="Koenig G.M."/>
            <person name="Daniel R."/>
            <person name="Schaeberle T.F."/>
        </authorList>
    </citation>
    <scope>NUCLEOTIDE SEQUENCE [LARGE SCALE GENOMIC DNA]</scope>
    <source>
        <strain evidence="7 8">SWB005</strain>
    </source>
</reference>
<dbReference type="InterPro" id="IPR019734">
    <property type="entry name" value="TPR_rpt"/>
</dbReference>
<feature type="transmembrane region" description="Helical" evidence="6">
    <location>
        <begin position="66"/>
        <end position="88"/>
    </location>
</feature>
<comment type="caution">
    <text evidence="7">The sequence shown here is derived from an EMBL/GenBank/DDBJ whole genome shotgun (WGS) entry which is preliminary data.</text>
</comment>
<dbReference type="EMBL" id="PVNK01000034">
    <property type="protein sequence ID" value="PRQ04567.1"/>
    <property type="molecule type" value="Genomic_DNA"/>
</dbReference>
<evidence type="ECO:0000256" key="1">
    <source>
        <dbReference type="ARBA" id="ARBA00004141"/>
    </source>
</evidence>
<evidence type="ECO:0000313" key="7">
    <source>
        <dbReference type="EMBL" id="PRQ04567.1"/>
    </source>
</evidence>
<evidence type="ECO:0000256" key="6">
    <source>
        <dbReference type="SAM" id="Phobius"/>
    </source>
</evidence>
<organism evidence="7 8">
    <name type="scientific">Enhygromyxa salina</name>
    <dbReference type="NCBI Taxonomy" id="215803"/>
    <lineage>
        <taxon>Bacteria</taxon>
        <taxon>Pseudomonadati</taxon>
        <taxon>Myxococcota</taxon>
        <taxon>Polyangia</taxon>
        <taxon>Nannocystales</taxon>
        <taxon>Nannocystaceae</taxon>
        <taxon>Enhygromyxa</taxon>
    </lineage>
</organism>
<name>A0A2S9YHI0_9BACT</name>
<proteinExistence type="predicted"/>
<dbReference type="GO" id="GO:0016020">
    <property type="term" value="C:membrane"/>
    <property type="evidence" value="ECO:0007669"/>
    <property type="project" value="UniProtKB-SubCell"/>
</dbReference>
<keyword evidence="3 6" id="KW-1133">Transmembrane helix</keyword>
<evidence type="ECO:0000313" key="8">
    <source>
        <dbReference type="Proteomes" id="UP000237968"/>
    </source>
</evidence>
<accession>A0A2S9YHI0</accession>
<keyword evidence="5" id="KW-0802">TPR repeat</keyword>
<dbReference type="Pfam" id="PF14559">
    <property type="entry name" value="TPR_19"/>
    <property type="match status" value="1"/>
</dbReference>
<dbReference type="SUPFAM" id="SSF144091">
    <property type="entry name" value="Rhomboid-like"/>
    <property type="match status" value="1"/>
</dbReference>
<keyword evidence="4 6" id="KW-0472">Membrane</keyword>
<evidence type="ECO:0000256" key="4">
    <source>
        <dbReference type="ARBA" id="ARBA00023136"/>
    </source>
</evidence>
<dbReference type="SUPFAM" id="SSF48452">
    <property type="entry name" value="TPR-like"/>
    <property type="match status" value="1"/>
</dbReference>
<dbReference type="Gene3D" id="1.25.40.10">
    <property type="entry name" value="Tetratricopeptide repeat domain"/>
    <property type="match status" value="1"/>
</dbReference>
<feature type="repeat" description="TPR" evidence="5">
    <location>
        <begin position="90"/>
        <end position="123"/>
    </location>
</feature>
<dbReference type="OrthoDB" id="9766710at2"/>